<dbReference type="Proteomes" id="UP001732780">
    <property type="component" value="Chromosome X"/>
</dbReference>
<dbReference type="Gene3D" id="3.80.10.10">
    <property type="entry name" value="Ribonuclease Inhibitor"/>
    <property type="match status" value="1"/>
</dbReference>
<evidence type="ECO:0000256" key="2">
    <source>
        <dbReference type="ARBA" id="ARBA00022729"/>
    </source>
</evidence>
<sequence>MKKTGKQRETGKQRGGRGGWGHPSKVSAAERGPFGGQGSVGRLRTWWTVTSCHSDREEWTWGDPLADSCSCFVFSSPFPATLPPPPAVVLGLPSARAAEDACTSACPAACACSSVERGCSVRCDRAGLLRVPAEFPCEAASIDLDRNGLRFLGERAFGTLPSLRRLSLRHNNLSFITPGAFKGLPRLAELRLAHNGDLRYLHARTFAALGRLRRLDLAACRLFTVPERLLAELPALRELAAFDNLFRRVPGALRGLANLTHAHLERSRIEAVASSSLLGLRRLRSLSLQANRVRAVHGGAFRDCGALEHLLLNDNLLAVLPADAFRGLRRLRTLNLGGNALGLVARAWFADLAELELLYLDRNSIAFVEEGAFQNLSGLLALHLNGNRLTVLAWAAFQPGFFLGRLFLFRNPWRCDCHLEWLRDWMESFGRAADVPCASPGSVAGLDLRQVAFGRSSNGLCVDPEELNLTASSPGPPPEPAATTVSRFSSLLSKLLAPRAPLGEAVNTTEGPGNTSLSDSLPSRGVGRSGRKTPFLLGSGLLLSLAQHVFVLQMD</sequence>
<dbReference type="RefSeq" id="XP_045379316.2">
    <property type="nucleotide sequence ID" value="XM_045523360.2"/>
</dbReference>
<keyword evidence="1" id="KW-0433">Leucine-rich repeat</keyword>
<evidence type="ECO:0000313" key="4">
    <source>
        <dbReference type="RefSeq" id="XP_045379316.2"/>
    </source>
</evidence>
<dbReference type="InterPro" id="IPR032675">
    <property type="entry name" value="LRR_dom_sf"/>
</dbReference>
<gene>
    <name evidence="4" type="primary">NYX</name>
</gene>
<dbReference type="SMART" id="SM00082">
    <property type="entry name" value="LRRCT"/>
    <property type="match status" value="1"/>
</dbReference>
<protein>
    <submittedName>
        <fullName evidence="4">Nyctalopin</fullName>
    </submittedName>
</protein>
<evidence type="ECO:0000256" key="1">
    <source>
        <dbReference type="ARBA" id="ARBA00022614"/>
    </source>
</evidence>
<organism evidence="3 4">
    <name type="scientific">Camelus bactrianus</name>
    <name type="common">Bactrian camel</name>
    <dbReference type="NCBI Taxonomy" id="9837"/>
    <lineage>
        <taxon>Eukaryota</taxon>
        <taxon>Metazoa</taxon>
        <taxon>Chordata</taxon>
        <taxon>Craniata</taxon>
        <taxon>Vertebrata</taxon>
        <taxon>Euteleostomi</taxon>
        <taxon>Mammalia</taxon>
        <taxon>Eutheria</taxon>
        <taxon>Laurasiatheria</taxon>
        <taxon>Artiodactyla</taxon>
        <taxon>Tylopoda</taxon>
        <taxon>Camelidae</taxon>
        <taxon>Camelus</taxon>
    </lineage>
</organism>
<dbReference type="CTD" id="60506"/>
<reference evidence="4" key="1">
    <citation type="submission" date="2025-08" db="UniProtKB">
        <authorList>
            <consortium name="RefSeq"/>
        </authorList>
    </citation>
    <scope>IDENTIFICATION</scope>
    <source>
        <tissue evidence="4">Blood</tissue>
    </source>
</reference>
<dbReference type="AlphaFoldDB" id="A0A9W3GI45"/>
<proteinExistence type="predicted"/>
<keyword evidence="3" id="KW-1185">Reference proteome</keyword>
<accession>A0A9W3GI45</accession>
<keyword evidence="2" id="KW-0732">Signal</keyword>
<evidence type="ECO:0000313" key="3">
    <source>
        <dbReference type="Proteomes" id="UP001732780"/>
    </source>
</evidence>
<dbReference type="InterPro" id="IPR000483">
    <property type="entry name" value="Cys-rich_flank_reg_C"/>
</dbReference>
<dbReference type="SUPFAM" id="SSF52058">
    <property type="entry name" value="L domain-like"/>
    <property type="match status" value="1"/>
</dbReference>
<name>A0A9W3GI45_CAMBA</name>